<dbReference type="EMBL" id="CM037161">
    <property type="protein sequence ID" value="KAH7853945.1"/>
    <property type="molecule type" value="Genomic_DNA"/>
</dbReference>
<proteinExistence type="predicted"/>
<gene>
    <name evidence="1" type="ORF">Vadar_008377</name>
</gene>
<accession>A0ACB7YK82</accession>
<name>A0ACB7YK82_9ERIC</name>
<comment type="caution">
    <text evidence="1">The sequence shown here is derived from an EMBL/GenBank/DDBJ whole genome shotgun (WGS) entry which is preliminary data.</text>
</comment>
<evidence type="ECO:0000313" key="1">
    <source>
        <dbReference type="EMBL" id="KAH7853945.1"/>
    </source>
</evidence>
<keyword evidence="2" id="KW-1185">Reference proteome</keyword>
<protein>
    <submittedName>
        <fullName evidence="1">Uncharacterized protein</fullName>
    </submittedName>
</protein>
<sequence length="211" mass="23444">METKNGAAVSFSYEDFEPFCNWLRDNECETLVVHLPAFKKEQLNVQIHCSTTVKISGERLVDATKKSRFYKEITIPKVCDSKEIHAKFSGGLLHIVMPKKGPFAPVQQQSTPQVQQPEVSKKSTLPQNISQDQVTKLPALPEPDNATEKIGQLNNGTVPGNIELENNDTESCNSRSKSLLTTTTNVAVMVTMVACLGAYIMYSYRSLYLEG</sequence>
<reference evidence="1 2" key="1">
    <citation type="journal article" date="2021" name="Hortic Res">
        <title>High-quality reference genome and annotation aids understanding of berry development for evergreen blueberry (Vaccinium darrowii).</title>
        <authorList>
            <person name="Yu J."/>
            <person name="Hulse-Kemp A.M."/>
            <person name="Babiker E."/>
            <person name="Staton M."/>
        </authorList>
    </citation>
    <scope>NUCLEOTIDE SEQUENCE [LARGE SCALE GENOMIC DNA]</scope>
    <source>
        <strain evidence="2">cv. NJ 8807/NJ 8810</strain>
        <tissue evidence="1">Young leaf</tissue>
    </source>
</reference>
<evidence type="ECO:0000313" key="2">
    <source>
        <dbReference type="Proteomes" id="UP000828048"/>
    </source>
</evidence>
<organism evidence="1 2">
    <name type="scientific">Vaccinium darrowii</name>
    <dbReference type="NCBI Taxonomy" id="229202"/>
    <lineage>
        <taxon>Eukaryota</taxon>
        <taxon>Viridiplantae</taxon>
        <taxon>Streptophyta</taxon>
        <taxon>Embryophyta</taxon>
        <taxon>Tracheophyta</taxon>
        <taxon>Spermatophyta</taxon>
        <taxon>Magnoliopsida</taxon>
        <taxon>eudicotyledons</taxon>
        <taxon>Gunneridae</taxon>
        <taxon>Pentapetalae</taxon>
        <taxon>asterids</taxon>
        <taxon>Ericales</taxon>
        <taxon>Ericaceae</taxon>
        <taxon>Vaccinioideae</taxon>
        <taxon>Vaccinieae</taxon>
        <taxon>Vaccinium</taxon>
    </lineage>
</organism>
<dbReference type="Proteomes" id="UP000828048">
    <property type="component" value="Chromosome 11"/>
</dbReference>